<proteinExistence type="predicted"/>
<dbReference type="EMBL" id="FNIB01000013">
    <property type="protein sequence ID" value="SDO25885.1"/>
    <property type="molecule type" value="Genomic_DNA"/>
</dbReference>
<gene>
    <name evidence="1" type="ORF">SAMN05216368_11380</name>
</gene>
<accession>A0A5E9G316</accession>
<dbReference type="Proteomes" id="UP000199639">
    <property type="component" value="Unassembled WGS sequence"/>
</dbReference>
<dbReference type="RefSeq" id="WP_092341801.1">
    <property type="nucleotide sequence ID" value="NZ_FNIB01000013.1"/>
</dbReference>
<reference evidence="1 2" key="1">
    <citation type="submission" date="2016-10" db="EMBL/GenBank/DDBJ databases">
        <authorList>
            <person name="Varghese N."/>
            <person name="Submissions S."/>
        </authorList>
    </citation>
    <scope>NUCLEOTIDE SEQUENCE [LARGE SCALE GENOMIC DNA]</scope>
    <source>
        <strain evidence="1 2">CGMCC 1.11215</strain>
    </source>
</reference>
<sequence length="198" mass="22154">MLITVDDDPNSLVDLLWVREAWNLNPVGEDLPSLLSDDSVRAHAPTGSTDAPAAWVEAWPGMWNACIHHAGLLEDSTIFDQLQHTLDGSPERANLLANMVGPSWKSSFGDEAFTEKKKTWNRSQFQARTQRRPTSLADDPERLSLSALIPAWQAGLTKIVTIPCQGSYTRVIGQHTLLVTDETRDDQERYSEALKQFR</sequence>
<dbReference type="AlphaFoldDB" id="A0A5E9G316"/>
<organism evidence="1 2">
    <name type="scientific">Cryobacterium flavum</name>
    <dbReference type="NCBI Taxonomy" id="1424659"/>
    <lineage>
        <taxon>Bacteria</taxon>
        <taxon>Bacillati</taxon>
        <taxon>Actinomycetota</taxon>
        <taxon>Actinomycetes</taxon>
        <taxon>Micrococcales</taxon>
        <taxon>Microbacteriaceae</taxon>
        <taxon>Cryobacterium</taxon>
    </lineage>
</organism>
<evidence type="ECO:0000313" key="1">
    <source>
        <dbReference type="EMBL" id="SDO25885.1"/>
    </source>
</evidence>
<evidence type="ECO:0000313" key="2">
    <source>
        <dbReference type="Proteomes" id="UP000199639"/>
    </source>
</evidence>
<protein>
    <submittedName>
        <fullName evidence="1">Uncharacterized protein</fullName>
    </submittedName>
</protein>
<name>A0A5E9G316_9MICO</name>